<accession>A0A154BLM0</accession>
<proteinExistence type="predicted"/>
<dbReference type="AlphaFoldDB" id="A0A154BLM0"/>
<protein>
    <recommendedName>
        <fullName evidence="3">DUF169 domain-containing protein</fullName>
    </recommendedName>
</protein>
<dbReference type="Pfam" id="PF02596">
    <property type="entry name" value="DUF169"/>
    <property type="match status" value="1"/>
</dbReference>
<dbReference type="InterPro" id="IPR003748">
    <property type="entry name" value="DUF169"/>
</dbReference>
<dbReference type="PANTHER" id="PTHR37954:SF3">
    <property type="entry name" value="DUF169 DOMAIN-CONTAINING PROTEIN"/>
    <property type="match status" value="1"/>
</dbReference>
<dbReference type="EMBL" id="LSGP01000028">
    <property type="protein sequence ID" value="KYZ74816.1"/>
    <property type="molecule type" value="Genomic_DNA"/>
</dbReference>
<keyword evidence="2" id="KW-1185">Reference proteome</keyword>
<evidence type="ECO:0008006" key="3">
    <source>
        <dbReference type="Google" id="ProtNLM"/>
    </source>
</evidence>
<dbReference type="Proteomes" id="UP000076268">
    <property type="component" value="Unassembled WGS sequence"/>
</dbReference>
<evidence type="ECO:0000313" key="2">
    <source>
        <dbReference type="Proteomes" id="UP000076268"/>
    </source>
</evidence>
<organism evidence="1 2">
    <name type="scientific">Anaerosporomusa subterranea</name>
    <dbReference type="NCBI Taxonomy" id="1794912"/>
    <lineage>
        <taxon>Bacteria</taxon>
        <taxon>Bacillati</taxon>
        <taxon>Bacillota</taxon>
        <taxon>Negativicutes</taxon>
        <taxon>Acetonemataceae</taxon>
        <taxon>Anaerosporomusa</taxon>
    </lineage>
</organism>
<dbReference type="STRING" id="1794912.AXX12_16470"/>
<comment type="caution">
    <text evidence="1">The sequence shown here is derived from an EMBL/GenBank/DDBJ whole genome shotgun (WGS) entry which is preliminary data.</text>
</comment>
<sequence length="259" mass="29405">MNREAFRERIIRLNCALDLERKAVGIKFLHTKEDYHFADAKPVTVPINYCVMVRLATQGKALKADGNNLACLAGARALGLKEIDAYHRSGQNGKKLGLYHDMPTAKRARDGMSYCDHQAFGIMVKPLEDYDSEPDVVIIVSHPYNIMRIVQGYSYYSGIQSAFKMTGNQAICSESTAYPYLSNDINVSLLCIGTRHKAGWSDQELAVGFPISLFRKIVDGVMNTVNIMDNNQKKEIIERKLLENEIDDLEIKYDYNYYR</sequence>
<dbReference type="PANTHER" id="PTHR37954">
    <property type="entry name" value="BLL4979 PROTEIN"/>
    <property type="match status" value="1"/>
</dbReference>
<reference evidence="1 2" key="1">
    <citation type="submission" date="2016-02" db="EMBL/GenBank/DDBJ databases">
        <title>Anaerosporomusa subterraneum gen. nov., sp. nov., a spore-forming obligate anaerobe isolated from saprolite.</title>
        <authorList>
            <person name="Choi J.K."/>
            <person name="Shah M."/>
            <person name="Yee N."/>
        </authorList>
    </citation>
    <scope>NUCLEOTIDE SEQUENCE [LARGE SCALE GENOMIC DNA]</scope>
    <source>
        <strain evidence="1 2">RU4</strain>
    </source>
</reference>
<gene>
    <name evidence="1" type="ORF">AXX12_16470</name>
</gene>
<evidence type="ECO:0000313" key="1">
    <source>
        <dbReference type="EMBL" id="KYZ74816.1"/>
    </source>
</evidence>
<name>A0A154BLM0_ANASB</name>